<dbReference type="InterPro" id="IPR002575">
    <property type="entry name" value="Aminoglycoside_PTrfase"/>
</dbReference>
<dbReference type="OrthoDB" id="3806873at2"/>
<evidence type="ECO:0000313" key="2">
    <source>
        <dbReference type="EMBL" id="AYG60468.1"/>
    </source>
</evidence>
<name>A0A387FNT1_9HYPH</name>
<evidence type="ECO:0000313" key="3">
    <source>
        <dbReference type="Proteomes" id="UP000282195"/>
    </source>
</evidence>
<dbReference type="KEGG" id="rjg:CCGE525_17860"/>
<feature type="domain" description="Aminoglycoside phosphotransferase" evidence="1">
    <location>
        <begin position="38"/>
        <end position="249"/>
    </location>
</feature>
<protein>
    <submittedName>
        <fullName evidence="2">Aminoglycoside phosphotransferase family protein</fullName>
    </submittedName>
</protein>
<dbReference type="AlphaFoldDB" id="A0A387FNT1"/>
<dbReference type="Pfam" id="PF01636">
    <property type="entry name" value="APH"/>
    <property type="match status" value="1"/>
</dbReference>
<accession>A0A387FNT1</accession>
<proteinExistence type="predicted"/>
<organism evidence="2 3">
    <name type="scientific">Rhizobium jaguaris</name>
    <dbReference type="NCBI Taxonomy" id="1312183"/>
    <lineage>
        <taxon>Bacteria</taxon>
        <taxon>Pseudomonadati</taxon>
        <taxon>Pseudomonadota</taxon>
        <taxon>Alphaproteobacteria</taxon>
        <taxon>Hyphomicrobiales</taxon>
        <taxon>Rhizobiaceae</taxon>
        <taxon>Rhizobium/Agrobacterium group</taxon>
        <taxon>Rhizobium</taxon>
    </lineage>
</organism>
<dbReference type="Gene3D" id="3.90.1200.10">
    <property type="match status" value="1"/>
</dbReference>
<keyword evidence="3" id="KW-1185">Reference proteome</keyword>
<dbReference type="PANTHER" id="PTHR21310">
    <property type="entry name" value="AMINOGLYCOSIDE PHOSPHOTRANSFERASE-RELATED-RELATED"/>
    <property type="match status" value="1"/>
</dbReference>
<sequence>MRKFTQTSESTVASRLAKLLGKTVRCTRISTYLGRNEVFTINDGLILKIFHIDPRQRRKTEMASLAFLERIGIPGPQYVAHSDEEDDLLWLLQTRLKGDPLSLQAGNPAYHANIYREIGGILARLQDASITEPPDLLHQTLAERWAHTRRRLDGKSVGGLDVVRRAIEYLDGADLADRRPLVFVHNDFSARNFLVDPGKDGAPLRFIGLIDFEKSFLGDPWADLAILLSKTMASNPVIFSAFCDGFGRDRALALVTHPNMVNRSLIEMLYIVSWAASDDPDFCASALAYTNSLLQGTAMAALQL</sequence>
<dbReference type="InterPro" id="IPR011009">
    <property type="entry name" value="Kinase-like_dom_sf"/>
</dbReference>
<gene>
    <name evidence="2" type="ORF">CCGE525_17860</name>
</gene>
<dbReference type="GO" id="GO:0004672">
    <property type="term" value="F:protein kinase activity"/>
    <property type="evidence" value="ECO:0007669"/>
    <property type="project" value="InterPro"/>
</dbReference>
<keyword evidence="2" id="KW-0808">Transferase</keyword>
<dbReference type="InterPro" id="IPR008266">
    <property type="entry name" value="Tyr_kinase_AS"/>
</dbReference>
<dbReference type="PROSITE" id="PS00109">
    <property type="entry name" value="PROTEIN_KINASE_TYR"/>
    <property type="match status" value="1"/>
</dbReference>
<evidence type="ECO:0000259" key="1">
    <source>
        <dbReference type="Pfam" id="PF01636"/>
    </source>
</evidence>
<dbReference type="Proteomes" id="UP000282195">
    <property type="component" value="Chromosome"/>
</dbReference>
<dbReference type="InterPro" id="IPR051678">
    <property type="entry name" value="AGP_Transferase"/>
</dbReference>
<reference evidence="2 3" key="1">
    <citation type="submission" date="2018-10" db="EMBL/GenBank/DDBJ databases">
        <title>Rhizobium etli, R. leguminosarum and a new Rhizobium genospecies from Phaseolus dumosus.</title>
        <authorList>
            <person name="Ramirez-Puebla S.T."/>
            <person name="Rogel-Hernandez M.A."/>
            <person name="Guerrero G."/>
            <person name="Ormeno-Orrillo E."/>
            <person name="Martinez-Romero J.C."/>
            <person name="Negrete-Yankelevich S."/>
            <person name="Martinez-Romero E."/>
        </authorList>
    </citation>
    <scope>NUCLEOTIDE SEQUENCE [LARGE SCALE GENOMIC DNA]</scope>
    <source>
        <strain evidence="2 3">CCGE525</strain>
    </source>
</reference>
<dbReference type="SUPFAM" id="SSF56112">
    <property type="entry name" value="Protein kinase-like (PK-like)"/>
    <property type="match status" value="1"/>
</dbReference>
<dbReference type="EMBL" id="CP032694">
    <property type="protein sequence ID" value="AYG60468.1"/>
    <property type="molecule type" value="Genomic_DNA"/>
</dbReference>